<dbReference type="Pfam" id="PF13432">
    <property type="entry name" value="TPR_16"/>
    <property type="match status" value="3"/>
</dbReference>
<dbReference type="InterPro" id="IPR011990">
    <property type="entry name" value="TPR-like_helical_dom_sf"/>
</dbReference>
<keyword evidence="1" id="KW-0677">Repeat</keyword>
<dbReference type="SUPFAM" id="SSF48452">
    <property type="entry name" value="TPR-like"/>
    <property type="match status" value="4"/>
</dbReference>
<evidence type="ECO:0000256" key="2">
    <source>
        <dbReference type="ARBA" id="ARBA00022803"/>
    </source>
</evidence>
<reference evidence="4" key="1">
    <citation type="submission" date="2021-01" db="EMBL/GenBank/DDBJ databases">
        <title>Modified the classification status of verrucomicrobia.</title>
        <authorList>
            <person name="Feng X."/>
        </authorList>
    </citation>
    <scope>NUCLEOTIDE SEQUENCE</scope>
    <source>
        <strain evidence="4">KCTC 22201</strain>
    </source>
</reference>
<dbReference type="EMBL" id="JAENII010000001">
    <property type="protein sequence ID" value="MBK1825402.1"/>
    <property type="molecule type" value="Genomic_DNA"/>
</dbReference>
<evidence type="ECO:0000313" key="5">
    <source>
        <dbReference type="Proteomes" id="UP000658278"/>
    </source>
</evidence>
<keyword evidence="5" id="KW-1185">Reference proteome</keyword>
<accession>A0A934R967</accession>
<sequence length="848" mass="92409">MIRWPSRILLPAILAAAVHAAPDLKDIPTYQLGLDALGGRLWEVAASRFEAALKEEDLTPELRASILLRLAEARIRGGQPDLALETLADPDIADHPDRPFWHAQALAAAGRFQEAIDAFEAIDAKDSHRTEIALTQALLERAIGDSRAALSTLDSILSLPKPPATARLLKAEILLGEDSPEDALKALPPTQGLSAADQRVADLVKARALLALGQADEAAPIFLDLTAAPENQTLENHHKAYIGLAEARMKLGSIEPAADGLLAFIQKNPNSPLLNEAFTLLLQCLPEQPAPNDPILTRLRDWAPSAPGRGITMSSIEDGAAHGWPLPTPPATPLGPASLFYLALGVKKEDSPTSPFEAQLLLTRLRLEFPNHQLVPRALLEAGRWHLEEGRRQRATACFESLNRLGQASPPELRAQGLTLEAGALFAEGQFDEAADLFDEAADLLEDDRRQSARLNAATSLLAAGDVAAFDQLDGKTEDPWLQSQLALERALHLTSVRSPDALPALLAFIQQYPDHPRMPEARLSTALAALDASPAKPDVAEKQLNALSPDQQQSLSSGLLALARIRLHERRGNWKESAQEAQELLGTLEEGPLRNTIRYEQGKALFQNKDYNDARLVLEALIQDAPDSPQAPAALLLSARAAAEGGTPQSQSESLELFDQLIDSDSDFHEVARLEKADLLIRLSRLEEAVETLAPWFKEMEDDDPLILSIGLLLGDALFAHAQGQTSVLEQAVEVYDRLLGVLPDDSPVRARILYQKGLALEQFPGRESDALKTYTDVVDSAVGTNRNDWKSIELCGFSALRILEKREEWAAAKKLASRIAELKGPRSEEASDRAKQLGLEHMIWDD</sequence>
<gene>
    <name evidence="4" type="ORF">JIN81_00095</name>
</gene>
<dbReference type="AlphaFoldDB" id="A0A934R967"/>
<evidence type="ECO:0000256" key="3">
    <source>
        <dbReference type="SAM" id="SignalP"/>
    </source>
</evidence>
<name>A0A934R967_9BACT</name>
<comment type="caution">
    <text evidence="4">The sequence shown here is derived from an EMBL/GenBank/DDBJ whole genome shotgun (WGS) entry which is preliminary data.</text>
</comment>
<dbReference type="PANTHER" id="PTHR44943">
    <property type="entry name" value="CELLULOSE SYNTHASE OPERON PROTEIN C"/>
    <property type="match status" value="1"/>
</dbReference>
<dbReference type="PANTHER" id="PTHR44943:SF8">
    <property type="entry name" value="TPR REPEAT-CONTAINING PROTEIN MJ0263"/>
    <property type="match status" value="1"/>
</dbReference>
<evidence type="ECO:0000256" key="1">
    <source>
        <dbReference type="ARBA" id="ARBA00022737"/>
    </source>
</evidence>
<keyword evidence="3" id="KW-0732">Signal</keyword>
<protein>
    <submittedName>
        <fullName evidence="4">Tetratricopeptide repeat protein</fullName>
    </submittedName>
</protein>
<evidence type="ECO:0000313" key="4">
    <source>
        <dbReference type="EMBL" id="MBK1825402.1"/>
    </source>
</evidence>
<dbReference type="Gene3D" id="1.25.40.10">
    <property type="entry name" value="Tetratricopeptide repeat domain"/>
    <property type="match status" value="4"/>
</dbReference>
<dbReference type="RefSeq" id="WP_200274951.1">
    <property type="nucleotide sequence ID" value="NZ_JAENII010000001.1"/>
</dbReference>
<feature type="signal peptide" evidence="3">
    <location>
        <begin position="1"/>
        <end position="20"/>
    </location>
</feature>
<dbReference type="Proteomes" id="UP000658278">
    <property type="component" value="Unassembled WGS sequence"/>
</dbReference>
<dbReference type="InterPro" id="IPR051685">
    <property type="entry name" value="Ycf3/AcsC/BcsC/TPR_MFPF"/>
</dbReference>
<proteinExistence type="predicted"/>
<keyword evidence="2" id="KW-0802">TPR repeat</keyword>
<organism evidence="4 5">
    <name type="scientific">Haloferula rosea</name>
    <dbReference type="NCBI Taxonomy" id="490093"/>
    <lineage>
        <taxon>Bacteria</taxon>
        <taxon>Pseudomonadati</taxon>
        <taxon>Verrucomicrobiota</taxon>
        <taxon>Verrucomicrobiia</taxon>
        <taxon>Verrucomicrobiales</taxon>
        <taxon>Verrucomicrobiaceae</taxon>
        <taxon>Haloferula</taxon>
    </lineage>
</organism>
<feature type="chain" id="PRO_5036905902" evidence="3">
    <location>
        <begin position="21"/>
        <end position="848"/>
    </location>
</feature>